<dbReference type="FunFam" id="3.90.700.10:FF:000001">
    <property type="entry name" value="Mitochondrial succinate dehydrogenase flavoprotein subunit"/>
    <property type="match status" value="1"/>
</dbReference>
<evidence type="ECO:0000256" key="17">
    <source>
        <dbReference type="PIRSR" id="PIRSR611281-2"/>
    </source>
</evidence>
<dbReference type="InterPro" id="IPR003953">
    <property type="entry name" value="FAD-dep_OxRdtase_2_FAD-bd"/>
</dbReference>
<evidence type="ECO:0000256" key="19">
    <source>
        <dbReference type="PIRSR" id="PIRSR611281-4"/>
    </source>
</evidence>
<keyword evidence="24" id="KW-1185">Reference proteome</keyword>
<comment type="subcellular location">
    <subcellularLocation>
        <location evidence="1 20">Cell inner membrane</location>
        <topology evidence="1 20">Peripheral membrane protein</topology>
        <orientation evidence="1 20">Cytoplasmic side</orientation>
    </subcellularLocation>
</comment>
<dbReference type="EC" id="1.3.5.1" evidence="5 20"/>
<feature type="binding site" evidence="18">
    <location>
        <position position="225"/>
    </location>
    <ligand>
        <name>FAD</name>
        <dbReference type="ChEBI" id="CHEBI:57692"/>
    </ligand>
</feature>
<keyword evidence="11 20" id="KW-0249">Electron transport</keyword>
<dbReference type="InterPro" id="IPR027477">
    <property type="entry name" value="Succ_DH/fumarate_Rdtase_cat_sf"/>
</dbReference>
<dbReference type="Gene3D" id="1.20.58.100">
    <property type="entry name" value="Fumarate reductase/succinate dehydrogenase flavoprotein-like, C-terminal domain"/>
    <property type="match status" value="1"/>
</dbReference>
<feature type="binding site" evidence="17">
    <location>
        <position position="357"/>
    </location>
    <ligand>
        <name>substrate</name>
    </ligand>
</feature>
<dbReference type="InterPro" id="IPR030664">
    <property type="entry name" value="SdhA/FrdA/AprA"/>
</dbReference>
<dbReference type="InterPro" id="IPR037099">
    <property type="entry name" value="Fum_R/Succ_DH_flav-like_C_sf"/>
</dbReference>
<dbReference type="RefSeq" id="WP_012110332.1">
    <property type="nucleotide sequence ID" value="NC_009719.1"/>
</dbReference>
<accession>A7HT22</accession>
<dbReference type="SUPFAM" id="SSF46977">
    <property type="entry name" value="Succinate dehydrogenase/fumarate reductase flavoprotein C-terminal domain"/>
    <property type="match status" value="1"/>
</dbReference>
<evidence type="ECO:0000256" key="10">
    <source>
        <dbReference type="ARBA" id="ARBA00022827"/>
    </source>
</evidence>
<dbReference type="InterPro" id="IPR011281">
    <property type="entry name" value="Succ_DH_flav_su_fwd"/>
</dbReference>
<feature type="binding site" evidence="17">
    <location>
        <position position="246"/>
    </location>
    <ligand>
        <name>substrate</name>
    </ligand>
</feature>
<evidence type="ECO:0000256" key="4">
    <source>
        <dbReference type="ARBA" id="ARBA00011294"/>
    </source>
</evidence>
<evidence type="ECO:0000313" key="23">
    <source>
        <dbReference type="EMBL" id="ABS63055.1"/>
    </source>
</evidence>
<dbReference type="GO" id="GO:0006099">
    <property type="term" value="P:tricarboxylic acid cycle"/>
    <property type="evidence" value="ECO:0007669"/>
    <property type="project" value="UniProtKB-UniRule"/>
</dbReference>
<feature type="modified residue" description="Tele-8alpha-FAD histidine" evidence="19">
    <location>
        <position position="49"/>
    </location>
</feature>
<comment type="similarity">
    <text evidence="3 20">Belongs to the FAD-dependent oxidoreductase 2 family. FRD/SDH subfamily.</text>
</comment>
<evidence type="ECO:0000256" key="12">
    <source>
        <dbReference type="ARBA" id="ARBA00023002"/>
    </source>
</evidence>
<feature type="domain" description="FAD-dependent oxidoreductase 2 FAD-binding" evidence="21">
    <location>
        <begin position="13"/>
        <end position="408"/>
    </location>
</feature>
<keyword evidence="9 18" id="KW-0285">Flavoprotein</keyword>
<dbReference type="GO" id="GO:0022900">
    <property type="term" value="P:electron transport chain"/>
    <property type="evidence" value="ECO:0007669"/>
    <property type="project" value="UniProtKB-UniRule"/>
</dbReference>
<reference evidence="23 24" key="1">
    <citation type="journal article" date="2011" name="Stand. Genomic Sci.">
        <title>Complete genome sequence of Parvibaculum lavamentivorans type strain (DS-1(T)).</title>
        <authorList>
            <person name="Schleheck D."/>
            <person name="Weiss M."/>
            <person name="Pitluck S."/>
            <person name="Bruce D."/>
            <person name="Land M.L."/>
            <person name="Han S."/>
            <person name="Saunders E."/>
            <person name="Tapia R."/>
            <person name="Detter C."/>
            <person name="Brettin T."/>
            <person name="Han J."/>
            <person name="Woyke T."/>
            <person name="Goodwin L."/>
            <person name="Pennacchio L."/>
            <person name="Nolan M."/>
            <person name="Cook A.M."/>
            <person name="Kjelleberg S."/>
            <person name="Thomas T."/>
        </authorList>
    </citation>
    <scope>NUCLEOTIDE SEQUENCE [LARGE SCALE GENOMIC DNA]</scope>
    <source>
        <strain evidence="24">DS-1 / DSM 13023 / NCIMB 13966</strain>
    </source>
</reference>
<dbReference type="FunFam" id="1.20.58.100:FF:000001">
    <property type="entry name" value="Succinate dehydrogenase flavoprotein subunit (SdhA)"/>
    <property type="match status" value="1"/>
</dbReference>
<dbReference type="eggNOG" id="COG1053">
    <property type="taxonomic scope" value="Bacteria"/>
</dbReference>
<dbReference type="STRING" id="402881.Plav_1435"/>
<comment type="subunit">
    <text evidence="4">Part of an enzyme complex containing four subunits: a flavoprotein, an iron-sulfur, cytochrome b-556, and a hydrophobic anchor protein.</text>
</comment>
<keyword evidence="13 20" id="KW-0472">Membrane</keyword>
<evidence type="ECO:0000256" key="16">
    <source>
        <dbReference type="PIRSR" id="PIRSR000171-1"/>
    </source>
</evidence>
<evidence type="ECO:0000256" key="5">
    <source>
        <dbReference type="ARBA" id="ARBA00012792"/>
    </source>
</evidence>
<evidence type="ECO:0000256" key="18">
    <source>
        <dbReference type="PIRSR" id="PIRSR611281-3"/>
    </source>
</evidence>
<feature type="binding site" evidence="18">
    <location>
        <begin position="41"/>
        <end position="56"/>
    </location>
    <ligand>
        <name>FAD</name>
        <dbReference type="ChEBI" id="CHEBI:57692"/>
    </ligand>
</feature>
<sequence length="597" mass="65057">MTASYQFIDHTFDVVVVGAGGAGLRATLGCVEKGLRTANITKVFPTRSHTVAAQGGISASLGNMGPDDWRWHMYDTVKGSDWLGDQDAIEYLCRQAPEAVYELEHFGVPFSRTEEGKIYQRPFGGMTTNFGEGIAQRTCAAADRTGHAILHTLYGQSVRHKAEFYIEYFAIDLIMDAEGACRGVVALDMATGEIHRFRASLVVLATGGYGRAYFSATSAHTCTGDGNAMVLRAGLPLQDMEFVQFHPTGIYGAGCLITEGARGEGGYLTNSEGERFMERYAPSAKDLASRDVVSRSMTVEIREGRGVGAEKDHIHLHLDHLDPAILHERLPGISESARIFAGVDVTKEPIPVLPTVHYNMGGIPTNFHGEVLTLKNGNPDTVVPGLMAIGEAACVSVHGANRLGSNSLIDLVVFGRAAGLRAAELVEPGQRQPELAKGAGDNAVARLDKYRNAKGDTPTSELRLRMQRAMQEDVAVFRTGETLVSGQKRVADVHAAIPDIRVSDRSLIWNSDLIETLEFDNLIVQAVATVEGAVNRQESRGAHAREDFPERDDANWMKHTLCWVDDQSGKASLDYRPVHAYTLSNDIEYIKPKARVY</sequence>
<keyword evidence="8 20" id="KW-0816">Tricarboxylic acid cycle</keyword>
<dbReference type="InterPro" id="IPR015939">
    <property type="entry name" value="Fum_Rdtase/Succ_DH_flav-like_C"/>
</dbReference>
<dbReference type="InterPro" id="IPR003952">
    <property type="entry name" value="FRD_SDH_FAD_BS"/>
</dbReference>
<dbReference type="AlphaFoldDB" id="A7HT22"/>
<keyword evidence="10 18" id="KW-0274">FAD</keyword>
<dbReference type="Pfam" id="PF00890">
    <property type="entry name" value="FAD_binding_2"/>
    <property type="match status" value="1"/>
</dbReference>
<comment type="catalytic activity">
    <reaction evidence="14 20">
        <text>a quinone + succinate = fumarate + a quinol</text>
        <dbReference type="Rhea" id="RHEA:40523"/>
        <dbReference type="ChEBI" id="CHEBI:24646"/>
        <dbReference type="ChEBI" id="CHEBI:29806"/>
        <dbReference type="ChEBI" id="CHEBI:30031"/>
        <dbReference type="ChEBI" id="CHEBI:132124"/>
        <dbReference type="EC" id="1.3.5.1"/>
    </reaction>
</comment>
<evidence type="ECO:0000256" key="6">
    <source>
        <dbReference type="ARBA" id="ARBA00019965"/>
    </source>
</evidence>
<dbReference type="SUPFAM" id="SSF56425">
    <property type="entry name" value="Succinate dehydrogenase/fumarate reductase flavoprotein, catalytic domain"/>
    <property type="match status" value="1"/>
</dbReference>
<keyword evidence="12 20" id="KW-0560">Oxidoreductase</keyword>
<dbReference type="SUPFAM" id="SSF51905">
    <property type="entry name" value="FAD/NAD(P)-binding domain"/>
    <property type="match status" value="1"/>
</dbReference>
<evidence type="ECO:0000256" key="15">
    <source>
        <dbReference type="NCBIfam" id="TIGR01816"/>
    </source>
</evidence>
<dbReference type="Gene3D" id="3.50.50.60">
    <property type="entry name" value="FAD/NAD(P)-binding domain"/>
    <property type="match status" value="1"/>
</dbReference>
<dbReference type="OrthoDB" id="9806724at2"/>
<dbReference type="GO" id="GO:0009055">
    <property type="term" value="F:electron transfer activity"/>
    <property type="evidence" value="ECO:0007669"/>
    <property type="project" value="TreeGrafter"/>
</dbReference>
<dbReference type="EMBL" id="CP000774">
    <property type="protein sequence ID" value="ABS63055.1"/>
    <property type="molecule type" value="Genomic_DNA"/>
</dbReference>
<dbReference type="GO" id="GO:0005886">
    <property type="term" value="C:plasma membrane"/>
    <property type="evidence" value="ECO:0007669"/>
    <property type="project" value="UniProtKB-SubCell"/>
</dbReference>
<evidence type="ECO:0000313" key="24">
    <source>
        <dbReference type="Proteomes" id="UP000006377"/>
    </source>
</evidence>
<evidence type="ECO:0000256" key="1">
    <source>
        <dbReference type="ARBA" id="ARBA00004515"/>
    </source>
</evidence>
<dbReference type="PROSITE" id="PS00504">
    <property type="entry name" value="FRD_SDH_FAD_BINDING"/>
    <property type="match status" value="1"/>
</dbReference>
<organism evidence="23 24">
    <name type="scientific">Parvibaculum lavamentivorans (strain DS-1 / DSM 13023 / NCIMB 13966)</name>
    <dbReference type="NCBI Taxonomy" id="402881"/>
    <lineage>
        <taxon>Bacteria</taxon>
        <taxon>Pseudomonadati</taxon>
        <taxon>Pseudomonadota</taxon>
        <taxon>Alphaproteobacteria</taxon>
        <taxon>Hyphomicrobiales</taxon>
        <taxon>Parvibaculaceae</taxon>
        <taxon>Parvibaculum</taxon>
    </lineage>
</organism>
<dbReference type="Gene3D" id="4.10.80.40">
    <property type="entry name" value="succinate dehydrogenase protein domain"/>
    <property type="match status" value="1"/>
</dbReference>
<proteinExistence type="inferred from homology"/>
<comment type="cofactor">
    <cofactor evidence="18">
        <name>FAD</name>
        <dbReference type="ChEBI" id="CHEBI:57692"/>
    </cofactor>
    <text evidence="18">Flavinylated by SdhE, about 5% flavinylation occurs in the absence of SdhE.</text>
</comment>
<keyword evidence="20" id="KW-1003">Cell membrane</keyword>
<dbReference type="PRINTS" id="PR00411">
    <property type="entry name" value="PNDRDTASEI"/>
</dbReference>
<evidence type="ECO:0000256" key="9">
    <source>
        <dbReference type="ARBA" id="ARBA00022630"/>
    </source>
</evidence>
<dbReference type="GO" id="GO:0050660">
    <property type="term" value="F:flavin adenine dinucleotide binding"/>
    <property type="evidence" value="ECO:0007669"/>
    <property type="project" value="UniProtKB-UniRule"/>
</dbReference>
<dbReference type="Gene3D" id="3.90.700.10">
    <property type="entry name" value="Succinate dehydrogenase/fumarate reductase flavoprotein, catalytic domain"/>
    <property type="match status" value="1"/>
</dbReference>
<dbReference type="KEGG" id="pla:Plav_1435"/>
<feature type="binding site" evidence="18">
    <location>
        <position position="391"/>
    </location>
    <ligand>
        <name>FAD</name>
        <dbReference type="ChEBI" id="CHEBI:57692"/>
    </ligand>
</feature>
<feature type="binding site" evidence="18">
    <location>
        <begin position="18"/>
        <end position="23"/>
    </location>
    <ligand>
        <name>FAD</name>
        <dbReference type="ChEBI" id="CHEBI:57692"/>
    </ligand>
</feature>
<feature type="binding site" evidence="17">
    <location>
        <position position="402"/>
    </location>
    <ligand>
        <name>substrate</name>
    </ligand>
</feature>
<evidence type="ECO:0000256" key="13">
    <source>
        <dbReference type="ARBA" id="ARBA00023136"/>
    </source>
</evidence>
<evidence type="ECO:0000256" key="2">
    <source>
        <dbReference type="ARBA" id="ARBA00004894"/>
    </source>
</evidence>
<dbReference type="InterPro" id="IPR014006">
    <property type="entry name" value="Succ_Dhase_FrdA_Gneg"/>
</dbReference>
<evidence type="ECO:0000256" key="11">
    <source>
        <dbReference type="ARBA" id="ARBA00022982"/>
    </source>
</evidence>
<dbReference type="FunFam" id="3.50.50.60:FF:000026">
    <property type="entry name" value="Succinate dehydrogenase flavoprotein subunit"/>
    <property type="match status" value="1"/>
</dbReference>
<gene>
    <name evidence="23" type="ordered locus">Plav_1435</name>
</gene>
<feature type="active site" description="Proton acceptor" evidence="16">
    <location>
        <position position="290"/>
    </location>
</feature>
<protein>
    <recommendedName>
        <fullName evidence="6 15">Succinate dehydrogenase flavoprotein subunit</fullName>
        <ecNumber evidence="5 20">1.3.5.1</ecNumber>
    </recommendedName>
</protein>
<evidence type="ECO:0000259" key="21">
    <source>
        <dbReference type="Pfam" id="PF00890"/>
    </source>
</evidence>
<dbReference type="HOGENOM" id="CLU_014312_6_1_5"/>
<dbReference type="GO" id="GO:0008177">
    <property type="term" value="F:succinate dehydrogenase (quinone) activity"/>
    <property type="evidence" value="ECO:0007669"/>
    <property type="project" value="UniProtKB-EC"/>
</dbReference>
<keyword evidence="20" id="KW-0997">Cell inner membrane</keyword>
<feature type="binding site" evidence="17">
    <location>
        <position position="258"/>
    </location>
    <ligand>
        <name>substrate</name>
    </ligand>
</feature>
<dbReference type="Proteomes" id="UP000006377">
    <property type="component" value="Chromosome"/>
</dbReference>
<dbReference type="PANTHER" id="PTHR11632">
    <property type="entry name" value="SUCCINATE DEHYDROGENASE 2 FLAVOPROTEIN SUBUNIT"/>
    <property type="match status" value="1"/>
</dbReference>
<dbReference type="UniPathway" id="UPA00223">
    <property type="reaction ID" value="UER01005"/>
</dbReference>
<feature type="domain" description="Fumarate reductase/succinate dehydrogenase flavoprotein-like C-terminal" evidence="22">
    <location>
        <begin position="463"/>
        <end position="597"/>
    </location>
</feature>
<dbReference type="PIRSF" id="PIRSF000171">
    <property type="entry name" value="SDHA_APRA_LASPO"/>
    <property type="match status" value="1"/>
</dbReference>
<dbReference type="NCBIfam" id="TIGR01816">
    <property type="entry name" value="sdhA_forward"/>
    <property type="match status" value="1"/>
</dbReference>
<dbReference type="PANTHER" id="PTHR11632:SF51">
    <property type="entry name" value="SUCCINATE DEHYDROGENASE [UBIQUINONE] FLAVOPROTEIN SUBUNIT, MITOCHONDRIAL"/>
    <property type="match status" value="1"/>
</dbReference>
<feature type="binding site" evidence="18">
    <location>
        <begin position="407"/>
        <end position="408"/>
    </location>
    <ligand>
        <name>FAD</name>
        <dbReference type="ChEBI" id="CHEBI:57692"/>
    </ligand>
</feature>
<dbReference type="FunFam" id="4.10.80.40:FF:000002">
    <property type="entry name" value="Succinate dehydrogenase [ubiquinone] flavoprotein subunit, mitochondrial"/>
    <property type="match status" value="1"/>
</dbReference>
<dbReference type="Pfam" id="PF02910">
    <property type="entry name" value="Succ_DH_flav_C"/>
    <property type="match status" value="1"/>
</dbReference>
<evidence type="ECO:0000256" key="3">
    <source>
        <dbReference type="ARBA" id="ARBA00008040"/>
    </source>
</evidence>
<dbReference type="NCBIfam" id="TIGR01812">
    <property type="entry name" value="sdhA_frdA_Gneg"/>
    <property type="match status" value="1"/>
</dbReference>
<evidence type="ECO:0000256" key="7">
    <source>
        <dbReference type="ARBA" id="ARBA00022448"/>
    </source>
</evidence>
<keyword evidence="7 20" id="KW-0813">Transport</keyword>
<comment type="pathway">
    <text evidence="2 20">Carbohydrate metabolism; tricarboxylic acid cycle; fumarate from succinate (bacterial route): step 1/1.</text>
</comment>
<dbReference type="InterPro" id="IPR036188">
    <property type="entry name" value="FAD/NAD-bd_sf"/>
</dbReference>
<name>A7HT22_PARL1</name>
<evidence type="ECO:0000259" key="22">
    <source>
        <dbReference type="Pfam" id="PF02910"/>
    </source>
</evidence>
<evidence type="ECO:0000256" key="14">
    <source>
        <dbReference type="ARBA" id="ARBA00049220"/>
    </source>
</evidence>
<evidence type="ECO:0000256" key="20">
    <source>
        <dbReference type="RuleBase" id="RU362051"/>
    </source>
</evidence>
<evidence type="ECO:0000256" key="8">
    <source>
        <dbReference type="ARBA" id="ARBA00022532"/>
    </source>
</evidence>